<dbReference type="SUPFAM" id="SSF49464">
    <property type="entry name" value="Carboxypeptidase regulatory domain-like"/>
    <property type="match status" value="1"/>
</dbReference>
<evidence type="ECO:0000256" key="2">
    <source>
        <dbReference type="ARBA" id="ARBA00022448"/>
    </source>
</evidence>
<dbReference type="InterPro" id="IPR008969">
    <property type="entry name" value="CarboxyPept-like_regulatory"/>
</dbReference>
<dbReference type="InterPro" id="IPR039426">
    <property type="entry name" value="TonB-dep_rcpt-like"/>
</dbReference>
<evidence type="ECO:0000256" key="9">
    <source>
        <dbReference type="RuleBase" id="RU003357"/>
    </source>
</evidence>
<evidence type="ECO:0000256" key="3">
    <source>
        <dbReference type="ARBA" id="ARBA00022452"/>
    </source>
</evidence>
<dbReference type="SUPFAM" id="SSF56935">
    <property type="entry name" value="Porins"/>
    <property type="match status" value="1"/>
</dbReference>
<dbReference type="InterPro" id="IPR000531">
    <property type="entry name" value="Beta-barrel_TonB"/>
</dbReference>
<evidence type="ECO:0000259" key="10">
    <source>
        <dbReference type="Pfam" id="PF00593"/>
    </source>
</evidence>
<evidence type="ECO:0000256" key="8">
    <source>
        <dbReference type="PROSITE-ProRule" id="PRU01360"/>
    </source>
</evidence>
<keyword evidence="4 8" id="KW-0812">Transmembrane</keyword>
<organism evidence="12 13">
    <name type="scientific">Flavobacterium pokkalii</name>
    <dbReference type="NCBI Taxonomy" id="1940408"/>
    <lineage>
        <taxon>Bacteria</taxon>
        <taxon>Pseudomonadati</taxon>
        <taxon>Bacteroidota</taxon>
        <taxon>Flavobacteriia</taxon>
        <taxon>Flavobacteriales</taxon>
        <taxon>Flavobacteriaceae</taxon>
        <taxon>Flavobacterium</taxon>
    </lineage>
</organism>
<keyword evidence="2 8" id="KW-0813">Transport</keyword>
<feature type="domain" description="TonB-dependent receptor plug" evidence="11">
    <location>
        <begin position="176"/>
        <end position="276"/>
    </location>
</feature>
<name>A0ABR7ULF0_9FLAO</name>
<evidence type="ECO:0000256" key="7">
    <source>
        <dbReference type="ARBA" id="ARBA00023237"/>
    </source>
</evidence>
<accession>A0ABR7ULF0</accession>
<evidence type="ECO:0000313" key="12">
    <source>
        <dbReference type="EMBL" id="MBD0723701.1"/>
    </source>
</evidence>
<dbReference type="Proteomes" id="UP000661715">
    <property type="component" value="Unassembled WGS sequence"/>
</dbReference>
<dbReference type="PANTHER" id="PTHR40980">
    <property type="entry name" value="PLUG DOMAIN-CONTAINING PROTEIN"/>
    <property type="match status" value="1"/>
</dbReference>
<comment type="subcellular location">
    <subcellularLocation>
        <location evidence="1 8">Cell outer membrane</location>
        <topology evidence="1 8">Multi-pass membrane protein</topology>
    </subcellularLocation>
</comment>
<dbReference type="InterPro" id="IPR010104">
    <property type="entry name" value="TonB_rcpt_bac"/>
</dbReference>
<comment type="similarity">
    <text evidence="8 9">Belongs to the TonB-dependent receptor family.</text>
</comment>
<dbReference type="Pfam" id="PF13715">
    <property type="entry name" value="CarbopepD_reg_2"/>
    <property type="match status" value="1"/>
</dbReference>
<dbReference type="InterPro" id="IPR037066">
    <property type="entry name" value="Plug_dom_sf"/>
</dbReference>
<keyword evidence="13" id="KW-1185">Reference proteome</keyword>
<dbReference type="EMBL" id="NASZ01000001">
    <property type="protein sequence ID" value="MBD0723701.1"/>
    <property type="molecule type" value="Genomic_DNA"/>
</dbReference>
<dbReference type="Pfam" id="PF00593">
    <property type="entry name" value="TonB_dep_Rec_b-barrel"/>
    <property type="match status" value="1"/>
</dbReference>
<keyword evidence="3 8" id="KW-1134">Transmembrane beta strand</keyword>
<feature type="domain" description="TonB-dependent receptor-like beta-barrel" evidence="10">
    <location>
        <begin position="486"/>
        <end position="963"/>
    </location>
</feature>
<dbReference type="Gene3D" id="2.170.130.10">
    <property type="entry name" value="TonB-dependent receptor, plug domain"/>
    <property type="match status" value="1"/>
</dbReference>
<evidence type="ECO:0000256" key="5">
    <source>
        <dbReference type="ARBA" id="ARBA00023077"/>
    </source>
</evidence>
<keyword evidence="5 9" id="KW-0798">TonB box</keyword>
<dbReference type="NCBIfam" id="TIGR01782">
    <property type="entry name" value="TonB-Xanth-Caul"/>
    <property type="match status" value="1"/>
</dbReference>
<comment type="caution">
    <text evidence="12">The sequence shown here is derived from an EMBL/GenBank/DDBJ whole genome shotgun (WGS) entry which is preliminary data.</text>
</comment>
<proteinExistence type="inferred from homology"/>
<evidence type="ECO:0000259" key="11">
    <source>
        <dbReference type="Pfam" id="PF07715"/>
    </source>
</evidence>
<keyword evidence="6 8" id="KW-0472">Membrane</keyword>
<evidence type="ECO:0000313" key="13">
    <source>
        <dbReference type="Proteomes" id="UP000661715"/>
    </source>
</evidence>
<dbReference type="PROSITE" id="PS52016">
    <property type="entry name" value="TONB_DEPENDENT_REC_3"/>
    <property type="match status" value="1"/>
</dbReference>
<evidence type="ECO:0000256" key="4">
    <source>
        <dbReference type="ARBA" id="ARBA00022692"/>
    </source>
</evidence>
<protein>
    <recommendedName>
        <fullName evidence="14">TonB-dependent receptor</fullName>
    </recommendedName>
</protein>
<evidence type="ECO:0000256" key="6">
    <source>
        <dbReference type="ARBA" id="ARBA00023136"/>
    </source>
</evidence>
<keyword evidence="7 8" id="KW-0998">Cell outer membrane</keyword>
<evidence type="ECO:0008006" key="14">
    <source>
        <dbReference type="Google" id="ProtNLM"/>
    </source>
</evidence>
<sequence>MFILNCLKIFFTKIIVSKFKYGTSKFKRTSCSNFPNTFAEKIKKLKMKKQLLLFGMILFGLNFYAQSRSSIVGKISDDKGYLPGVNVVILEGNNGVTTDLDGSFQLTNLVSEKIKLAISYLGYKGITKELKLEPGINNLGTITMTEDEGVLSEVIIKGFTAPSQIKALSIKKKSFAIMDVLAADAVGKLPDRNAAEAVQRMPGASVNRYHGEANSVSVRGTPFGWNSVLYNGNRLPSASAGGTRNTLLDAIPTEMIQYIQLSKAITPDIEGDAIGGSIDFISRTAQSKDMLNVSLGAGYNERAGKSTYNGSVVFGKRFFDKKLGVVLAASIWDRAFSTDEMVVDYNINATNVDQRYAINSVNAKRYFGSRKTTAFSGTIDYELNASNKFFGKFLIDKFDDVRPVNESFYDFAKKRYVYSYRYSYYETSLNAFEIGGSHLIDSKLKFDWSVSHNEMEYVLNTPPNMPSDKRGLPIAQFTQKLVGDFGNRATDGLVYNLFDSPDANGLDLFNIDPKLTNSNDYLDPSRLQLTQLVIYQLNNYDKDNMGQFNFTYNSDSNFTIKTGAKAKFKDYSGMMTPLAYLPGASLGIPNSPALKTLSDFQTEAYPNRSTFFKEIGGSLSPLIVNPLTKNALFDIFSPSFLADNGFGDYSSKSNPTTQFDASEDVFSSYLMGTYKLTDKTTLIGGVRNEYTILKVKSSKYDAGTKTVTPVENTNTYNAFLPMFHVKYAANDNMNIRAAYTRTYTRPNFGDLSPGETYDATSAGLVRVTKGNPDLLPTFSNNFDLMGEYFLNDIGLITAGVFYKDLSNYIFKDLSVQNMNGVDYLTTQPKNVKNATLYGAEFGITKRFTEWKNFFGGFGVDVNATLIKSNLEVNRFDTNGNVVAVDKTTLPNQSGLLFNAAIFYEKYGFMFKIAGNYRGKSVETINQNLGPDYYVSARSNFTVDFSADYSISDKLKVFMNVRNLTNEPFQQYLGSNKNRYTSSEWSAINGQLGLKYQIF</sequence>
<dbReference type="Pfam" id="PF07715">
    <property type="entry name" value="Plug"/>
    <property type="match status" value="1"/>
</dbReference>
<dbReference type="InterPro" id="IPR012910">
    <property type="entry name" value="Plug_dom"/>
</dbReference>
<dbReference type="PANTHER" id="PTHR40980:SF4">
    <property type="entry name" value="TONB-DEPENDENT RECEPTOR-LIKE BETA-BARREL DOMAIN-CONTAINING PROTEIN"/>
    <property type="match status" value="1"/>
</dbReference>
<reference evidence="12 13" key="1">
    <citation type="journal article" date="2020" name="Microbiol. Res.">
        <title>Flavobacterium pokkalii sp. nov., a novel plant growth promoting native rhizobacteria isolated from pokkali rice grown in coastal saline affected agricultural regions of southern India, Kerala.</title>
        <authorList>
            <person name="Menon R.R."/>
            <person name="Kumari S."/>
            <person name="Viver T."/>
            <person name="Rameshkumar N."/>
        </authorList>
    </citation>
    <scope>NUCLEOTIDE SEQUENCE [LARGE SCALE GENOMIC DNA]</scope>
    <source>
        <strain evidence="12 13">L1I52</strain>
    </source>
</reference>
<gene>
    <name evidence="12" type="ORF">B6A10_00750</name>
</gene>
<dbReference type="InterPro" id="IPR036942">
    <property type="entry name" value="Beta-barrel_TonB_sf"/>
</dbReference>
<evidence type="ECO:0000256" key="1">
    <source>
        <dbReference type="ARBA" id="ARBA00004571"/>
    </source>
</evidence>
<dbReference type="Gene3D" id="2.40.170.20">
    <property type="entry name" value="TonB-dependent receptor, beta-barrel domain"/>
    <property type="match status" value="1"/>
</dbReference>